<organism evidence="2 3">
    <name type="scientific">Shouchella clausii</name>
    <name type="common">Alkalihalobacillus clausii</name>
    <dbReference type="NCBI Taxonomy" id="79880"/>
    <lineage>
        <taxon>Bacteria</taxon>
        <taxon>Bacillati</taxon>
        <taxon>Bacillota</taxon>
        <taxon>Bacilli</taxon>
        <taxon>Bacillales</taxon>
        <taxon>Bacillaceae</taxon>
        <taxon>Shouchella</taxon>
    </lineage>
</organism>
<feature type="transmembrane region" description="Helical" evidence="1">
    <location>
        <begin position="35"/>
        <end position="57"/>
    </location>
</feature>
<sequence length="79" mass="8879">MKQRSIICLLAAMVLVVYAFDYLPIHEKGIGQMFAYSWLAFAALVIAGNGVAVLGGYRQKAQKDRQQENAEPEMRREFG</sequence>
<dbReference type="Proteomes" id="UP000216133">
    <property type="component" value="Unassembled WGS sequence"/>
</dbReference>
<evidence type="ECO:0000313" key="2">
    <source>
        <dbReference type="EMBL" id="PAF26800.1"/>
    </source>
</evidence>
<evidence type="ECO:0000313" key="3">
    <source>
        <dbReference type="Proteomes" id="UP000216133"/>
    </source>
</evidence>
<dbReference type="EMBL" id="NPBS01000029">
    <property type="protein sequence ID" value="PAF26800.1"/>
    <property type="molecule type" value="Genomic_DNA"/>
</dbReference>
<dbReference type="RefSeq" id="WP_094426616.1">
    <property type="nucleotide sequence ID" value="NZ_CP019985.1"/>
</dbReference>
<gene>
    <name evidence="2" type="ORF">CHH61_06740</name>
</gene>
<comment type="caution">
    <text evidence="2">The sequence shown here is derived from an EMBL/GenBank/DDBJ whole genome shotgun (WGS) entry which is preliminary data.</text>
</comment>
<reference evidence="2 3" key="1">
    <citation type="submission" date="2017-07" db="EMBL/GenBank/DDBJ databases">
        <title>Isolation and whole genome analysis of endospore-forming bacteria from heroin.</title>
        <authorList>
            <person name="Kalinowski J."/>
            <person name="Ahrens B."/>
            <person name="Al-Dilaimi A."/>
            <person name="Winkler A."/>
            <person name="Wibberg D."/>
            <person name="Schleenbecker U."/>
            <person name="Ruckert C."/>
            <person name="Wolfel R."/>
            <person name="Grass G."/>
        </authorList>
    </citation>
    <scope>NUCLEOTIDE SEQUENCE [LARGE SCALE GENOMIC DNA]</scope>
    <source>
        <strain evidence="2 3">7523-2</strain>
    </source>
</reference>
<keyword evidence="1" id="KW-0472">Membrane</keyword>
<dbReference type="AlphaFoldDB" id="A0A268S2T4"/>
<accession>A0A268S2T4</accession>
<name>A0A268S2T4_SHOCL</name>
<protein>
    <submittedName>
        <fullName evidence="2">Uncharacterized protein</fullName>
    </submittedName>
</protein>
<keyword evidence="1" id="KW-1133">Transmembrane helix</keyword>
<dbReference type="GeneID" id="86926974"/>
<proteinExistence type="predicted"/>
<keyword evidence="1" id="KW-0812">Transmembrane</keyword>
<evidence type="ECO:0000256" key="1">
    <source>
        <dbReference type="SAM" id="Phobius"/>
    </source>
</evidence>